<accession>A0A0V7ZHF7</accession>
<dbReference type="EMBL" id="LMTZ01000126">
    <property type="protein sequence ID" value="KST64225.1"/>
    <property type="molecule type" value="Genomic_DNA"/>
</dbReference>
<dbReference type="OrthoDB" id="503853at2"/>
<dbReference type="Proteomes" id="UP000053372">
    <property type="component" value="Unassembled WGS sequence"/>
</dbReference>
<keyword evidence="3" id="KW-1185">Reference proteome</keyword>
<evidence type="ECO:0000313" key="2">
    <source>
        <dbReference type="EMBL" id="KST64225.1"/>
    </source>
</evidence>
<dbReference type="AlphaFoldDB" id="A0A0V7ZHF7"/>
<organism evidence="1 3">
    <name type="scientific">Mastigocoleus testarum BC008</name>
    <dbReference type="NCBI Taxonomy" id="371196"/>
    <lineage>
        <taxon>Bacteria</taxon>
        <taxon>Bacillati</taxon>
        <taxon>Cyanobacteriota</taxon>
        <taxon>Cyanophyceae</taxon>
        <taxon>Nostocales</taxon>
        <taxon>Hapalosiphonaceae</taxon>
        <taxon>Mastigocoleus</taxon>
    </lineage>
</organism>
<comment type="caution">
    <text evidence="1">The sequence shown here is derived from an EMBL/GenBank/DDBJ whole genome shotgun (WGS) entry which is preliminary data.</text>
</comment>
<proteinExistence type="predicted"/>
<reference evidence="1 3" key="1">
    <citation type="journal article" date="2015" name="Genome Announc.">
        <title>Draft Genome of the Euendolithic (true boring) Cyanobacterium Mastigocoleus testarum strain BC008.</title>
        <authorList>
            <person name="Guida B.S."/>
            <person name="Garcia-Pichel F."/>
        </authorList>
    </citation>
    <scope>NUCLEOTIDE SEQUENCE [LARGE SCALE GENOMIC DNA]</scope>
    <source>
        <strain evidence="1 3">BC008</strain>
    </source>
</reference>
<dbReference type="RefSeq" id="WP_027843261.1">
    <property type="nucleotide sequence ID" value="NZ_LMTZ01000126.1"/>
</dbReference>
<name>A0A0V7ZHF7_9CYAN</name>
<evidence type="ECO:0000313" key="1">
    <source>
        <dbReference type="EMBL" id="KST63890.1"/>
    </source>
</evidence>
<evidence type="ECO:0000313" key="3">
    <source>
        <dbReference type="Proteomes" id="UP000053372"/>
    </source>
</evidence>
<protein>
    <submittedName>
        <fullName evidence="1">Uncharacterized protein</fullName>
    </submittedName>
</protein>
<sequence>MNGKDKAKQVKSNWWRWPLEILFPDKKFDGQLQNPGTEEIFDFDDVIADANPIATIAQEIVYYPENDQGELFAIFIPGLGQIEEESSRRSRRYAATLKTGVANLNNSSFIRKNPISRFIDSLLDWIDAAIHRIGLSGSPAINNTTSLILSAIENETPVNFSGDSHGTILLARAIHRAKRKFIGQYGKFWNLKQRQIGSAEWEKVTNEVINVFAFGNGYKNWAKGPKYIMVSIEGDVVPDTLGITPQKAAKYKRDDIKFLIFSRIFPQGSFEAHNMMFTTELLRHTFLKNNMEIGDFNTLYEKLSNKVLKLATPDEVPWPNDMKDYVWNEESLNSISVVSD</sequence>
<dbReference type="EMBL" id="LMTZ01000130">
    <property type="protein sequence ID" value="KST63890.1"/>
    <property type="molecule type" value="Genomic_DNA"/>
</dbReference>
<gene>
    <name evidence="1" type="ORF">BC008_15670</name>
    <name evidence="2" type="ORF">BC008_16445</name>
</gene>